<keyword evidence="4 6" id="KW-1133">Transmembrane helix</keyword>
<comment type="similarity">
    <text evidence="2">Belongs to the TMEM86 family.</text>
</comment>
<dbReference type="GO" id="GO:0016787">
    <property type="term" value="F:hydrolase activity"/>
    <property type="evidence" value="ECO:0007669"/>
    <property type="project" value="TreeGrafter"/>
</dbReference>
<organism evidence="7 8">
    <name type="scientific">Microbacterium mitrae</name>
    <dbReference type="NCBI Taxonomy" id="664640"/>
    <lineage>
        <taxon>Bacteria</taxon>
        <taxon>Bacillati</taxon>
        <taxon>Actinomycetota</taxon>
        <taxon>Actinomycetes</taxon>
        <taxon>Micrococcales</taxon>
        <taxon>Microbacteriaceae</taxon>
        <taxon>Microbacterium</taxon>
    </lineage>
</organism>
<sequence>MALAAPTKLGLMPLLAIAVVLNSRRITRTAPIAILLFAIFFSWLGDGAGTFVPFLPTVPMMLLFFGIAHLAYILLFTRHVAVRSWPKAALIYVLWWGAMLAVIGPHTGGLLIGVALYGIVLGLTAATATRGNLIVILGGVFFLVSDSVLAFQLFAPDMVGSWTSPVVMLTYTLGQGLIAFGALAHIRRASDIRSEPTARDRQL</sequence>
<evidence type="ECO:0000313" key="7">
    <source>
        <dbReference type="EMBL" id="TXK04883.1"/>
    </source>
</evidence>
<feature type="transmembrane region" description="Helical" evidence="6">
    <location>
        <begin position="58"/>
        <end position="76"/>
    </location>
</feature>
<proteinExistence type="inferred from homology"/>
<evidence type="ECO:0000256" key="6">
    <source>
        <dbReference type="SAM" id="Phobius"/>
    </source>
</evidence>
<dbReference type="AlphaFoldDB" id="A0A5C8HR05"/>
<dbReference type="InterPro" id="IPR012506">
    <property type="entry name" value="TMEM86B-like"/>
</dbReference>
<name>A0A5C8HR05_9MICO</name>
<gene>
    <name evidence="7" type="ORF">FVP60_08570</name>
</gene>
<protein>
    <submittedName>
        <fullName evidence="7">Lysoplasmalogenase</fullName>
    </submittedName>
</protein>
<dbReference type="GO" id="GO:0016020">
    <property type="term" value="C:membrane"/>
    <property type="evidence" value="ECO:0007669"/>
    <property type="project" value="UniProtKB-SubCell"/>
</dbReference>
<keyword evidence="8" id="KW-1185">Reference proteome</keyword>
<feature type="transmembrane region" description="Helical" evidence="6">
    <location>
        <begin position="110"/>
        <end position="126"/>
    </location>
</feature>
<feature type="transmembrane region" description="Helical" evidence="6">
    <location>
        <begin position="30"/>
        <end position="52"/>
    </location>
</feature>
<dbReference type="OrthoDB" id="4773026at2"/>
<dbReference type="Pfam" id="PF07947">
    <property type="entry name" value="YhhN"/>
    <property type="match status" value="1"/>
</dbReference>
<evidence type="ECO:0000256" key="2">
    <source>
        <dbReference type="ARBA" id="ARBA00007375"/>
    </source>
</evidence>
<comment type="subcellular location">
    <subcellularLocation>
        <location evidence="1">Membrane</location>
        <topology evidence="1">Multi-pass membrane protein</topology>
    </subcellularLocation>
</comment>
<reference evidence="7 8" key="1">
    <citation type="submission" date="2019-08" db="EMBL/GenBank/DDBJ databases">
        <authorList>
            <person name="Dong K."/>
        </authorList>
    </citation>
    <scope>NUCLEOTIDE SEQUENCE [LARGE SCALE GENOMIC DNA]</scope>
    <source>
        <strain evidence="7 8">M4-8</strain>
    </source>
</reference>
<feature type="transmembrane region" description="Helical" evidence="6">
    <location>
        <begin position="166"/>
        <end position="186"/>
    </location>
</feature>
<evidence type="ECO:0000256" key="5">
    <source>
        <dbReference type="ARBA" id="ARBA00023136"/>
    </source>
</evidence>
<keyword evidence="3 6" id="KW-0812">Transmembrane</keyword>
<evidence type="ECO:0000256" key="3">
    <source>
        <dbReference type="ARBA" id="ARBA00022692"/>
    </source>
</evidence>
<keyword evidence="5 6" id="KW-0472">Membrane</keyword>
<feature type="transmembrane region" description="Helical" evidence="6">
    <location>
        <begin position="133"/>
        <end position="154"/>
    </location>
</feature>
<feature type="transmembrane region" description="Helical" evidence="6">
    <location>
        <begin position="88"/>
        <end position="104"/>
    </location>
</feature>
<evidence type="ECO:0000256" key="1">
    <source>
        <dbReference type="ARBA" id="ARBA00004141"/>
    </source>
</evidence>
<accession>A0A5C8HR05</accession>
<dbReference type="EMBL" id="VRSW01000002">
    <property type="protein sequence ID" value="TXK04883.1"/>
    <property type="molecule type" value="Genomic_DNA"/>
</dbReference>
<dbReference type="PANTHER" id="PTHR31885">
    <property type="entry name" value="GH04784P"/>
    <property type="match status" value="1"/>
</dbReference>
<comment type="caution">
    <text evidence="7">The sequence shown here is derived from an EMBL/GenBank/DDBJ whole genome shotgun (WGS) entry which is preliminary data.</text>
</comment>
<dbReference type="Proteomes" id="UP000321196">
    <property type="component" value="Unassembled WGS sequence"/>
</dbReference>
<dbReference type="PANTHER" id="PTHR31885:SF6">
    <property type="entry name" value="GH04784P"/>
    <property type="match status" value="1"/>
</dbReference>
<evidence type="ECO:0000256" key="4">
    <source>
        <dbReference type="ARBA" id="ARBA00022989"/>
    </source>
</evidence>
<evidence type="ECO:0000313" key="8">
    <source>
        <dbReference type="Proteomes" id="UP000321196"/>
    </source>
</evidence>
<feature type="transmembrane region" description="Helical" evidence="6">
    <location>
        <begin position="6"/>
        <end position="23"/>
    </location>
</feature>